<dbReference type="InterPro" id="IPR044526">
    <property type="entry name" value="NAKR1-3"/>
</dbReference>
<dbReference type="PANTHER" id="PTHR46119">
    <property type="entry name" value="OS08G0405700 PROTEIN"/>
    <property type="match status" value="1"/>
</dbReference>
<dbReference type="PANTHER" id="PTHR46119:SF11">
    <property type="entry name" value="HEAVY METAL TRANSPORT_DETOXIFICATION SUPERFAMILY PROTEIN"/>
    <property type="match status" value="1"/>
</dbReference>
<evidence type="ECO:0000313" key="3">
    <source>
        <dbReference type="Proteomes" id="UP000541444"/>
    </source>
</evidence>
<comment type="caution">
    <text evidence="2">The sequence shown here is derived from an EMBL/GenBank/DDBJ whole genome shotgun (WGS) entry which is preliminary data.</text>
</comment>
<dbReference type="PROSITE" id="PS50846">
    <property type="entry name" value="HMA_2"/>
    <property type="match status" value="1"/>
</dbReference>
<evidence type="ECO:0000313" key="2">
    <source>
        <dbReference type="EMBL" id="KAF6172901.1"/>
    </source>
</evidence>
<name>A0A7J7P0F9_9MAGN</name>
<feature type="domain" description="HMA" evidence="1">
    <location>
        <begin position="72"/>
        <end position="138"/>
    </location>
</feature>
<dbReference type="InterPro" id="IPR006121">
    <property type="entry name" value="HMA_dom"/>
</dbReference>
<dbReference type="Pfam" id="PF00403">
    <property type="entry name" value="HMA"/>
    <property type="match status" value="1"/>
</dbReference>
<protein>
    <recommendedName>
        <fullName evidence="1">HMA domain-containing protein</fullName>
    </recommendedName>
</protein>
<dbReference type="Gene3D" id="3.30.70.100">
    <property type="match status" value="1"/>
</dbReference>
<evidence type="ECO:0000259" key="1">
    <source>
        <dbReference type="PROSITE" id="PS50846"/>
    </source>
</evidence>
<dbReference type="OrthoDB" id="689350at2759"/>
<proteinExistence type="predicted"/>
<dbReference type="GO" id="GO:0046872">
    <property type="term" value="F:metal ion binding"/>
    <property type="evidence" value="ECO:0007669"/>
    <property type="project" value="InterPro"/>
</dbReference>
<dbReference type="InterPro" id="IPR036163">
    <property type="entry name" value="HMA_dom_sf"/>
</dbReference>
<gene>
    <name evidence="2" type="ORF">GIB67_035455</name>
</gene>
<organism evidence="2 3">
    <name type="scientific">Kingdonia uniflora</name>
    <dbReference type="NCBI Taxonomy" id="39325"/>
    <lineage>
        <taxon>Eukaryota</taxon>
        <taxon>Viridiplantae</taxon>
        <taxon>Streptophyta</taxon>
        <taxon>Embryophyta</taxon>
        <taxon>Tracheophyta</taxon>
        <taxon>Spermatophyta</taxon>
        <taxon>Magnoliopsida</taxon>
        <taxon>Ranunculales</taxon>
        <taxon>Circaeasteraceae</taxon>
        <taxon>Kingdonia</taxon>
    </lineage>
</organism>
<dbReference type="AlphaFoldDB" id="A0A7J7P0F9"/>
<dbReference type="EMBL" id="JACGCM010000376">
    <property type="protein sequence ID" value="KAF6172901.1"/>
    <property type="molecule type" value="Genomic_DNA"/>
</dbReference>
<keyword evidence="3" id="KW-1185">Reference proteome</keyword>
<dbReference type="Proteomes" id="UP000541444">
    <property type="component" value="Unassembled WGS sequence"/>
</dbReference>
<dbReference type="SUPFAM" id="SSF55008">
    <property type="entry name" value="HMA, heavy metal-associated domain"/>
    <property type="match status" value="1"/>
</dbReference>
<accession>A0A7J7P0F9</accession>
<reference evidence="2 3" key="1">
    <citation type="journal article" date="2020" name="IScience">
        <title>Genome Sequencing of the Endangered Kingdonia uniflora (Circaeasteraceae, Ranunculales) Reveals Potential Mechanisms of Evolutionary Specialization.</title>
        <authorList>
            <person name="Sun Y."/>
            <person name="Deng T."/>
            <person name="Zhang A."/>
            <person name="Moore M.J."/>
            <person name="Landis J.B."/>
            <person name="Lin N."/>
            <person name="Zhang H."/>
            <person name="Zhang X."/>
            <person name="Huang J."/>
            <person name="Zhang X."/>
            <person name="Sun H."/>
            <person name="Wang H."/>
        </authorList>
    </citation>
    <scope>NUCLEOTIDE SEQUENCE [LARGE SCALE GENOMIC DNA]</scope>
    <source>
        <strain evidence="2">TB1705</strain>
        <tissue evidence="2">Leaf</tissue>
    </source>
</reference>
<dbReference type="CDD" id="cd00371">
    <property type="entry name" value="HMA"/>
    <property type="match status" value="1"/>
</dbReference>
<sequence>MGKLGKVLDLLCLSSPGSNCSCFCINTLETEDDDIDQRMALIETDAGGEGQLLKLRDVVTAKTQTLAFQLKPKMVVLRVSMHCNGCARKVKKHISKIEGVTSIDVDLESKKVVVIGDITPYEVLESVSKVKTAQLWTTSVLHSSSNKNM</sequence>